<dbReference type="InterPro" id="IPR006804">
    <property type="entry name" value="BCL7"/>
</dbReference>
<evidence type="ECO:0000313" key="4">
    <source>
        <dbReference type="WBParaSite" id="Smp_136770.1"/>
    </source>
</evidence>
<dbReference type="PANTHER" id="PTHR12767">
    <property type="entry name" value="BCL7 RELATED"/>
    <property type="match status" value="1"/>
</dbReference>
<name>A0A3Q0KMQ3_SCHMA</name>
<comment type="similarity">
    <text evidence="1">Belongs to the BCL7 family.</text>
</comment>
<feature type="compositionally biased region" description="Polar residues" evidence="2">
    <location>
        <begin position="130"/>
        <end position="148"/>
    </location>
</feature>
<protein>
    <submittedName>
        <fullName evidence="4">Putative bcl7a</fullName>
    </submittedName>
</protein>
<dbReference type="WBParaSite" id="Smp_136770.1">
    <property type="protein sequence ID" value="Smp_136770.1"/>
    <property type="gene ID" value="Smp_136770"/>
</dbReference>
<dbReference type="ExpressionAtlas" id="A0A3Q0KMQ3">
    <property type="expression patterns" value="baseline"/>
</dbReference>
<dbReference type="STRING" id="6183.A0A3Q0KMQ3"/>
<dbReference type="PANTHER" id="PTHR12767:SF9">
    <property type="entry name" value="BCL7-LIKE"/>
    <property type="match status" value="1"/>
</dbReference>
<keyword evidence="3" id="KW-1185">Reference proteome</keyword>
<evidence type="ECO:0000256" key="2">
    <source>
        <dbReference type="SAM" id="MobiDB-lite"/>
    </source>
</evidence>
<reference evidence="3" key="1">
    <citation type="journal article" date="2012" name="PLoS Negl. Trop. Dis.">
        <title>A systematically improved high quality genome and transcriptome of the human blood fluke Schistosoma mansoni.</title>
        <authorList>
            <person name="Protasio A.V."/>
            <person name="Tsai I.J."/>
            <person name="Babbage A."/>
            <person name="Nichol S."/>
            <person name="Hunt M."/>
            <person name="Aslett M.A."/>
            <person name="De Silva N."/>
            <person name="Velarde G.S."/>
            <person name="Anderson T.J."/>
            <person name="Clark R.C."/>
            <person name="Davidson C."/>
            <person name="Dillon G.P."/>
            <person name="Holroyd N.E."/>
            <person name="LoVerde P.T."/>
            <person name="Lloyd C."/>
            <person name="McQuillan J."/>
            <person name="Oliveira G."/>
            <person name="Otto T.D."/>
            <person name="Parker-Manuel S.J."/>
            <person name="Quail M.A."/>
            <person name="Wilson R.A."/>
            <person name="Zerlotini A."/>
            <person name="Dunne D.W."/>
            <person name="Berriman M."/>
        </authorList>
    </citation>
    <scope>NUCLEOTIDE SEQUENCE [LARGE SCALE GENOMIC DNA]</scope>
    <source>
        <strain evidence="3">Puerto Rican</strain>
    </source>
</reference>
<dbReference type="Pfam" id="PF04714">
    <property type="entry name" value="BCL_N"/>
    <property type="match status" value="1"/>
</dbReference>
<dbReference type="AlphaFoldDB" id="A0A3Q0KMQ3"/>
<evidence type="ECO:0000313" key="3">
    <source>
        <dbReference type="Proteomes" id="UP000008854"/>
    </source>
</evidence>
<feature type="region of interest" description="Disordered" evidence="2">
    <location>
        <begin position="130"/>
        <end position="153"/>
    </location>
</feature>
<feature type="compositionally biased region" description="Polar residues" evidence="2">
    <location>
        <begin position="86"/>
        <end position="118"/>
    </location>
</feature>
<evidence type="ECO:0000256" key="1">
    <source>
        <dbReference type="ARBA" id="ARBA00010326"/>
    </source>
</evidence>
<dbReference type="Proteomes" id="UP000008854">
    <property type="component" value="Unassembled WGS sequence"/>
</dbReference>
<reference evidence="4" key="2">
    <citation type="submission" date="2018-12" db="UniProtKB">
        <authorList>
            <consortium name="WormBaseParasite"/>
        </authorList>
    </citation>
    <scope>IDENTIFICATION</scope>
    <source>
        <strain evidence="4">Puerto Rican</strain>
    </source>
</reference>
<organism evidence="3 4">
    <name type="scientific">Schistosoma mansoni</name>
    <name type="common">Blood fluke</name>
    <dbReference type="NCBI Taxonomy" id="6183"/>
    <lineage>
        <taxon>Eukaryota</taxon>
        <taxon>Metazoa</taxon>
        <taxon>Spiralia</taxon>
        <taxon>Lophotrochozoa</taxon>
        <taxon>Platyhelminthes</taxon>
        <taxon>Trematoda</taxon>
        <taxon>Digenea</taxon>
        <taxon>Strigeidida</taxon>
        <taxon>Schistosomatoidea</taxon>
        <taxon>Schistosomatidae</taxon>
        <taxon>Schistosoma</taxon>
    </lineage>
</organism>
<accession>A0A3Q0KMQ3</accession>
<feature type="region of interest" description="Disordered" evidence="2">
    <location>
        <begin position="85"/>
        <end position="118"/>
    </location>
</feature>
<sequence>MFSRSLRSETRSRAKEDLKRVHKSHEQVRSWEKKWVAVKDTSMLVYKWVPSLIIDMGHSKKGTFNRQSSINNASLISSGILSSYSCQQPEQDNSNGSIDTNSDKPTNLKNEDQGPTETLQDTILSVTDDTCSQKTSHMDIENTNSQEASLDESNDIIMSSEQKSNSLDNSVDDTVISEPISVKPEIDEDSTIVIENDSIVNNNNSNNNDDRNGVC</sequence>
<dbReference type="FunCoup" id="A0A3Q0KMQ3">
    <property type="interactions" value="225"/>
</dbReference>
<proteinExistence type="inferred from homology"/>
<dbReference type="InParanoid" id="A0A3Q0KMQ3"/>